<feature type="region of interest" description="Disordered" evidence="1">
    <location>
        <begin position="300"/>
        <end position="354"/>
    </location>
</feature>
<evidence type="ECO:0000313" key="3">
    <source>
        <dbReference type="Proteomes" id="UP000308197"/>
    </source>
</evidence>
<feature type="compositionally biased region" description="Basic and acidic residues" evidence="1">
    <location>
        <begin position="305"/>
        <end position="325"/>
    </location>
</feature>
<dbReference type="AlphaFoldDB" id="A0A5C3Q1E6"/>
<protein>
    <submittedName>
        <fullName evidence="2">Uncharacterized protein</fullName>
    </submittedName>
</protein>
<dbReference type="EMBL" id="ML210963">
    <property type="protein sequence ID" value="TFK94947.1"/>
    <property type="molecule type" value="Genomic_DNA"/>
</dbReference>
<dbReference type="InParanoid" id="A0A5C3Q1E6"/>
<feature type="compositionally biased region" description="Pro residues" evidence="1">
    <location>
        <begin position="331"/>
        <end position="354"/>
    </location>
</feature>
<evidence type="ECO:0000313" key="2">
    <source>
        <dbReference type="EMBL" id="TFK94947.1"/>
    </source>
</evidence>
<keyword evidence="3" id="KW-1185">Reference proteome</keyword>
<sequence>MYHDCIKTYETVPCQDAEDADDYGLPHAYSHLRIFIHFFTRHSYFPYLAPPRIPTLRSPSSAPLLSPFCGDPTSPGRATSPRASRNVSLLRCADTPSPLRRCVPENSRRTHPRHGTYGTACSRRYRTRHDTRPQVWLEASASLVMSSASPTCARFLVPRTYTVLSFVHPSRSLSQSRLAHAAADGDDHLVVVTCLAVAYVRADTPASWMFVSFSTSPPLGSVLAHTPRSPPVSPNYAVCSPPNCALVHPLAPDHRRRDVLRVSSPVSPFLLLPGSRQPTSSSSSSWRICNSTRARARRALPGLEDMVRRGPADIDHPDLDVHRLTDTSTPSWPPPSPARSPPTPNAPSSPPPLPGCVHASSCPLSFGVAGLRCPSERACKGVAAASGGAVR</sequence>
<accession>A0A5C3Q1E6</accession>
<reference evidence="2 3" key="1">
    <citation type="journal article" date="2019" name="Nat. Ecol. Evol.">
        <title>Megaphylogeny resolves global patterns of mushroom evolution.</title>
        <authorList>
            <person name="Varga T."/>
            <person name="Krizsan K."/>
            <person name="Foldi C."/>
            <person name="Dima B."/>
            <person name="Sanchez-Garcia M."/>
            <person name="Sanchez-Ramirez S."/>
            <person name="Szollosi G.J."/>
            <person name="Szarkandi J.G."/>
            <person name="Papp V."/>
            <person name="Albert L."/>
            <person name="Andreopoulos W."/>
            <person name="Angelini C."/>
            <person name="Antonin V."/>
            <person name="Barry K.W."/>
            <person name="Bougher N.L."/>
            <person name="Buchanan P."/>
            <person name="Buyck B."/>
            <person name="Bense V."/>
            <person name="Catcheside P."/>
            <person name="Chovatia M."/>
            <person name="Cooper J."/>
            <person name="Damon W."/>
            <person name="Desjardin D."/>
            <person name="Finy P."/>
            <person name="Geml J."/>
            <person name="Haridas S."/>
            <person name="Hughes K."/>
            <person name="Justo A."/>
            <person name="Karasinski D."/>
            <person name="Kautmanova I."/>
            <person name="Kiss B."/>
            <person name="Kocsube S."/>
            <person name="Kotiranta H."/>
            <person name="LaButti K.M."/>
            <person name="Lechner B.E."/>
            <person name="Liimatainen K."/>
            <person name="Lipzen A."/>
            <person name="Lukacs Z."/>
            <person name="Mihaltcheva S."/>
            <person name="Morgado L.N."/>
            <person name="Niskanen T."/>
            <person name="Noordeloos M.E."/>
            <person name="Ohm R.A."/>
            <person name="Ortiz-Santana B."/>
            <person name="Ovrebo C."/>
            <person name="Racz N."/>
            <person name="Riley R."/>
            <person name="Savchenko A."/>
            <person name="Shiryaev A."/>
            <person name="Soop K."/>
            <person name="Spirin V."/>
            <person name="Szebenyi C."/>
            <person name="Tomsovsky M."/>
            <person name="Tulloss R.E."/>
            <person name="Uehling J."/>
            <person name="Grigoriev I.V."/>
            <person name="Vagvolgyi C."/>
            <person name="Papp T."/>
            <person name="Martin F.M."/>
            <person name="Miettinen O."/>
            <person name="Hibbett D.S."/>
            <person name="Nagy L.G."/>
        </authorList>
    </citation>
    <scope>NUCLEOTIDE SEQUENCE [LARGE SCALE GENOMIC DNA]</scope>
    <source>
        <strain evidence="2 3">HHB13444</strain>
    </source>
</reference>
<organism evidence="2 3">
    <name type="scientific">Polyporus arcularius HHB13444</name>
    <dbReference type="NCBI Taxonomy" id="1314778"/>
    <lineage>
        <taxon>Eukaryota</taxon>
        <taxon>Fungi</taxon>
        <taxon>Dikarya</taxon>
        <taxon>Basidiomycota</taxon>
        <taxon>Agaricomycotina</taxon>
        <taxon>Agaricomycetes</taxon>
        <taxon>Polyporales</taxon>
        <taxon>Polyporaceae</taxon>
        <taxon>Polyporus</taxon>
    </lineage>
</organism>
<gene>
    <name evidence="2" type="ORF">K466DRAFT_724</name>
</gene>
<evidence type="ECO:0000256" key="1">
    <source>
        <dbReference type="SAM" id="MobiDB-lite"/>
    </source>
</evidence>
<name>A0A5C3Q1E6_9APHY</name>
<dbReference type="Proteomes" id="UP000308197">
    <property type="component" value="Unassembled WGS sequence"/>
</dbReference>
<proteinExistence type="predicted"/>